<accession>A0A0F3GX58</accession>
<dbReference type="Gene3D" id="3.30.565.10">
    <property type="entry name" value="Histidine kinase-like ATPase, C-terminal domain"/>
    <property type="match status" value="1"/>
</dbReference>
<dbReference type="Gene3D" id="3.40.50.2300">
    <property type="match status" value="1"/>
</dbReference>
<dbReference type="InterPro" id="IPR001789">
    <property type="entry name" value="Sig_transdc_resp-reg_receiver"/>
</dbReference>
<dbReference type="Gene3D" id="3.30.450.20">
    <property type="entry name" value="PAS domain"/>
    <property type="match status" value="1"/>
</dbReference>
<dbReference type="Proteomes" id="UP000033423">
    <property type="component" value="Unassembled WGS sequence"/>
</dbReference>
<keyword evidence="5" id="KW-1185">Reference proteome</keyword>
<evidence type="ECO:0000259" key="2">
    <source>
        <dbReference type="PROSITE" id="PS50109"/>
    </source>
</evidence>
<dbReference type="PROSITE" id="PS50109">
    <property type="entry name" value="HIS_KIN"/>
    <property type="match status" value="1"/>
</dbReference>
<name>A0A0F3GX58_9BACT</name>
<dbReference type="Pfam" id="PF00072">
    <property type="entry name" value="Response_reg"/>
    <property type="match status" value="1"/>
</dbReference>
<sequence length="370" mass="42392">MRDIVRKLKEISKDITVLFVEDDESLSRIMSGMLSKHFDTVTCMLNGQEGLDQYKIGKHDIVITDIRMPVMNGIEMTKRIREINNEQIIIVTSAYNDSQYLMELIEINVNYFILKPVDTSKLYDVLYMACKRIVNDRQLDQWHKHLEEAVQQRTIQLSEANDLLSASLTDKAVLLKEVHHRVKNNLQIISSLLSLQADTISDKHLLGIFMDSQQRIRSMALIHEKLYQSADMSKLNFAQYIEELTTELLQSYSIYNSSTNVQLDLDIGIKMLDVDVVVPCALVICELVSNSLKYAFSIGQEGRIHIRFTKTQDDKFELIVGDNGVGLPENMDIKKLSSLGMQLVYDLVTRKLKGSIDIDRTKGTSFKMLF</sequence>
<dbReference type="GO" id="GO:0000160">
    <property type="term" value="P:phosphorelay signal transduction system"/>
    <property type="evidence" value="ECO:0007669"/>
    <property type="project" value="InterPro"/>
</dbReference>
<dbReference type="PROSITE" id="PS50110">
    <property type="entry name" value="RESPONSE_REGULATORY"/>
    <property type="match status" value="1"/>
</dbReference>
<dbReference type="EMBL" id="LACI01000549">
    <property type="protein sequence ID" value="KJU86559.1"/>
    <property type="molecule type" value="Genomic_DNA"/>
</dbReference>
<keyword evidence="1" id="KW-0597">Phosphoprotein</keyword>
<keyword evidence="4" id="KW-0808">Transferase</keyword>
<protein>
    <submittedName>
        <fullName evidence="4">Signal transduction histidine kinase</fullName>
    </submittedName>
</protein>
<feature type="modified residue" description="4-aspartylphosphate" evidence="1">
    <location>
        <position position="65"/>
    </location>
</feature>
<dbReference type="SUPFAM" id="SSF55874">
    <property type="entry name" value="ATPase domain of HSP90 chaperone/DNA topoisomerase II/histidine kinase"/>
    <property type="match status" value="1"/>
</dbReference>
<proteinExistence type="predicted"/>
<dbReference type="Pfam" id="PF02518">
    <property type="entry name" value="HATPase_c"/>
    <property type="match status" value="1"/>
</dbReference>
<dbReference type="AlphaFoldDB" id="A0A0F3GX58"/>
<dbReference type="GO" id="GO:0016301">
    <property type="term" value="F:kinase activity"/>
    <property type="evidence" value="ECO:0007669"/>
    <property type="project" value="UniProtKB-KW"/>
</dbReference>
<comment type="caution">
    <text evidence="4">The sequence shown here is derived from an EMBL/GenBank/DDBJ whole genome shotgun (WGS) entry which is preliminary data.</text>
</comment>
<evidence type="ECO:0000256" key="1">
    <source>
        <dbReference type="PROSITE-ProRule" id="PRU00169"/>
    </source>
</evidence>
<dbReference type="InterPro" id="IPR011495">
    <property type="entry name" value="Sig_transdc_His_kin_sub2_dim/P"/>
</dbReference>
<dbReference type="PANTHER" id="PTHR43065:SF23">
    <property type="entry name" value="SENSOR HISTIDINE KINASE PDTAS"/>
    <property type="match status" value="1"/>
</dbReference>
<feature type="domain" description="Histidine kinase" evidence="2">
    <location>
        <begin position="177"/>
        <end position="370"/>
    </location>
</feature>
<keyword evidence="4" id="KW-0418">Kinase</keyword>
<dbReference type="InterPro" id="IPR005467">
    <property type="entry name" value="His_kinase_dom"/>
</dbReference>
<dbReference type="InterPro" id="IPR003594">
    <property type="entry name" value="HATPase_dom"/>
</dbReference>
<feature type="domain" description="Response regulatory" evidence="3">
    <location>
        <begin position="16"/>
        <end position="130"/>
    </location>
</feature>
<dbReference type="PANTHER" id="PTHR43065">
    <property type="entry name" value="SENSOR HISTIDINE KINASE"/>
    <property type="match status" value="1"/>
</dbReference>
<evidence type="ECO:0000313" key="4">
    <source>
        <dbReference type="EMBL" id="KJU86559.1"/>
    </source>
</evidence>
<evidence type="ECO:0000259" key="3">
    <source>
        <dbReference type="PROSITE" id="PS50110"/>
    </source>
</evidence>
<dbReference type="InterPro" id="IPR036890">
    <property type="entry name" value="HATPase_C_sf"/>
</dbReference>
<dbReference type="SMART" id="SM00448">
    <property type="entry name" value="REC"/>
    <property type="match status" value="1"/>
</dbReference>
<dbReference type="InterPro" id="IPR011006">
    <property type="entry name" value="CheY-like_superfamily"/>
</dbReference>
<evidence type="ECO:0000313" key="5">
    <source>
        <dbReference type="Proteomes" id="UP000033423"/>
    </source>
</evidence>
<gene>
    <name evidence="4" type="ORF">MBAV_001249</name>
</gene>
<organism evidence="4 5">
    <name type="scientific">Candidatus Magnetobacterium bavaricum</name>
    <dbReference type="NCBI Taxonomy" id="29290"/>
    <lineage>
        <taxon>Bacteria</taxon>
        <taxon>Pseudomonadati</taxon>
        <taxon>Nitrospirota</taxon>
        <taxon>Thermodesulfovibrionia</taxon>
        <taxon>Thermodesulfovibrionales</taxon>
        <taxon>Candidatus Magnetobacteriaceae</taxon>
        <taxon>Candidatus Magnetobacterium</taxon>
    </lineage>
</organism>
<dbReference type="SUPFAM" id="SSF52172">
    <property type="entry name" value="CheY-like"/>
    <property type="match status" value="1"/>
</dbReference>
<dbReference type="Pfam" id="PF07568">
    <property type="entry name" value="HisKA_2"/>
    <property type="match status" value="1"/>
</dbReference>
<reference evidence="4 5" key="1">
    <citation type="submission" date="2015-02" db="EMBL/GenBank/DDBJ databases">
        <title>Single-cell genomics of uncultivated deep-branching MTB reveals a conserved set of magnetosome genes.</title>
        <authorList>
            <person name="Kolinko S."/>
            <person name="Richter M."/>
            <person name="Glockner F.O."/>
            <person name="Brachmann A."/>
            <person name="Schuler D."/>
        </authorList>
    </citation>
    <scope>NUCLEOTIDE SEQUENCE [LARGE SCALE GENOMIC DNA]</scope>
    <source>
        <strain evidence="4">TM-1</strain>
    </source>
</reference>